<dbReference type="EMBL" id="WKQV01000012">
    <property type="protein sequence ID" value="MSD27471.1"/>
    <property type="molecule type" value="Genomic_DNA"/>
</dbReference>
<name>A0A7X2MBK2_9FIRM</name>
<protein>
    <submittedName>
        <fullName evidence="1">Uncharacterized protein</fullName>
    </submittedName>
</protein>
<dbReference type="AlphaFoldDB" id="A0A7X2MBK2"/>
<proteinExistence type="predicted"/>
<evidence type="ECO:0000313" key="2">
    <source>
        <dbReference type="Proteomes" id="UP000465607"/>
    </source>
</evidence>
<comment type="caution">
    <text evidence="1">The sequence shown here is derived from an EMBL/GenBank/DDBJ whole genome shotgun (WGS) entry which is preliminary data.</text>
</comment>
<gene>
    <name evidence="1" type="ORF">GKE44_09950</name>
</gene>
<dbReference type="Proteomes" id="UP000465607">
    <property type="component" value="Unassembled WGS sequence"/>
</dbReference>
<dbReference type="RefSeq" id="WP_154268842.1">
    <property type="nucleotide sequence ID" value="NZ_DAWDNE010000005.1"/>
</dbReference>
<evidence type="ECO:0000313" key="1">
    <source>
        <dbReference type="EMBL" id="MSD27471.1"/>
    </source>
</evidence>
<accession>A0A7X2MBK2</accession>
<sequence>MARKSRYLGYMKRLQKISKHEKTSTKESLLDKLRSMKNREFTMNIPVGEGAEDEH</sequence>
<organism evidence="1 2">
    <name type="scientific">Agathobacter rectalis</name>
    <dbReference type="NCBI Taxonomy" id="39491"/>
    <lineage>
        <taxon>Bacteria</taxon>
        <taxon>Bacillati</taxon>
        <taxon>Bacillota</taxon>
        <taxon>Clostridia</taxon>
        <taxon>Lachnospirales</taxon>
        <taxon>Lachnospiraceae</taxon>
        <taxon>Agathobacter</taxon>
    </lineage>
</organism>
<reference evidence="1 2" key="1">
    <citation type="journal article" date="2019" name="Nat. Med.">
        <title>A library of human gut bacterial isolates paired with longitudinal multiomics data enables mechanistic microbiome research.</title>
        <authorList>
            <person name="Poyet M."/>
            <person name="Groussin M."/>
            <person name="Gibbons S.M."/>
            <person name="Avila-Pacheco J."/>
            <person name="Jiang X."/>
            <person name="Kearney S.M."/>
            <person name="Perrotta A.R."/>
            <person name="Berdy B."/>
            <person name="Zhao S."/>
            <person name="Lieberman T.D."/>
            <person name="Swanson P.K."/>
            <person name="Smith M."/>
            <person name="Roesemann S."/>
            <person name="Alexander J.E."/>
            <person name="Rich S.A."/>
            <person name="Livny J."/>
            <person name="Vlamakis H."/>
            <person name="Clish C."/>
            <person name="Bullock K."/>
            <person name="Deik A."/>
            <person name="Scott J."/>
            <person name="Pierce K.A."/>
            <person name="Xavier R.J."/>
            <person name="Alm E.J."/>
        </authorList>
    </citation>
    <scope>NUCLEOTIDE SEQUENCE [LARGE SCALE GENOMIC DNA]</scope>
    <source>
        <strain evidence="1 2">BIOML-A5</strain>
    </source>
</reference>